<proteinExistence type="predicted"/>
<dbReference type="Pfam" id="PF00085">
    <property type="entry name" value="Thioredoxin"/>
    <property type="match status" value="1"/>
</dbReference>
<dbReference type="EMBL" id="VFOS01000001">
    <property type="protein sequence ID" value="TQL64129.1"/>
    <property type="molecule type" value="Genomic_DNA"/>
</dbReference>
<feature type="domain" description="Thioredoxin" evidence="1">
    <location>
        <begin position="4"/>
        <end position="142"/>
    </location>
</feature>
<keyword evidence="3" id="KW-1185">Reference proteome</keyword>
<evidence type="ECO:0000313" key="3">
    <source>
        <dbReference type="Proteomes" id="UP000315389"/>
    </source>
</evidence>
<comment type="caution">
    <text evidence="2">The sequence shown here is derived from an EMBL/GenBank/DDBJ whole genome shotgun (WGS) entry which is preliminary data.</text>
</comment>
<dbReference type="RefSeq" id="WP_142118851.1">
    <property type="nucleotide sequence ID" value="NZ_BAAASV010000003.1"/>
</dbReference>
<dbReference type="OrthoDB" id="1495530at2"/>
<dbReference type="PROSITE" id="PS51352">
    <property type="entry name" value="THIOREDOXIN_2"/>
    <property type="match status" value="1"/>
</dbReference>
<dbReference type="InterPro" id="IPR036249">
    <property type="entry name" value="Thioredoxin-like_sf"/>
</dbReference>
<dbReference type="SUPFAM" id="SSF52833">
    <property type="entry name" value="Thioredoxin-like"/>
    <property type="match status" value="1"/>
</dbReference>
<dbReference type="CDD" id="cd02947">
    <property type="entry name" value="TRX_family"/>
    <property type="match status" value="1"/>
</dbReference>
<gene>
    <name evidence="2" type="ORF">FB461_0620</name>
</gene>
<organism evidence="2 3">
    <name type="scientific">Rarobacter faecitabidus</name>
    <dbReference type="NCBI Taxonomy" id="13243"/>
    <lineage>
        <taxon>Bacteria</taxon>
        <taxon>Bacillati</taxon>
        <taxon>Actinomycetota</taxon>
        <taxon>Actinomycetes</taxon>
        <taxon>Micrococcales</taxon>
        <taxon>Rarobacteraceae</taxon>
        <taxon>Rarobacter</taxon>
    </lineage>
</organism>
<accession>A0A542ZV01</accession>
<name>A0A542ZV01_RARFA</name>
<dbReference type="AlphaFoldDB" id="A0A542ZV01"/>
<dbReference type="InterPro" id="IPR013766">
    <property type="entry name" value="Thioredoxin_domain"/>
</dbReference>
<protein>
    <submittedName>
        <fullName evidence="2">Thioredoxin</fullName>
    </submittedName>
</protein>
<sequence length="143" mass="14769">MDPLVALAAVAALVLVTAVLGGIAHKRGARVKRLEGAKSKSIDLDSLGVSSPDGSWSIVQFTTEWCAQCPGVARSIRHSLGDRGDTVFAEVDLTSRAELAAQHGILQTPTVFVVDPDGNLAARLSGPVKGSQVVAVIDSAVLT</sequence>
<reference evidence="2 3" key="1">
    <citation type="submission" date="2019-06" db="EMBL/GenBank/DDBJ databases">
        <title>Sequencing the genomes of 1000 actinobacteria strains.</title>
        <authorList>
            <person name="Klenk H.-P."/>
        </authorList>
    </citation>
    <scope>NUCLEOTIDE SEQUENCE [LARGE SCALE GENOMIC DNA]</scope>
    <source>
        <strain evidence="2 3">DSM 4813</strain>
    </source>
</reference>
<dbReference type="Gene3D" id="3.40.30.10">
    <property type="entry name" value="Glutaredoxin"/>
    <property type="match status" value="1"/>
</dbReference>
<evidence type="ECO:0000313" key="2">
    <source>
        <dbReference type="EMBL" id="TQL64129.1"/>
    </source>
</evidence>
<dbReference type="Proteomes" id="UP000315389">
    <property type="component" value="Unassembled WGS sequence"/>
</dbReference>
<evidence type="ECO:0000259" key="1">
    <source>
        <dbReference type="PROSITE" id="PS51352"/>
    </source>
</evidence>